<reference evidence="1" key="1">
    <citation type="journal article" date="2020" name="Nature">
        <title>Giant virus diversity and host interactions through global metagenomics.</title>
        <authorList>
            <person name="Schulz F."/>
            <person name="Roux S."/>
            <person name="Paez-Espino D."/>
            <person name="Jungbluth S."/>
            <person name="Walsh D.A."/>
            <person name="Denef V.J."/>
            <person name="McMahon K.D."/>
            <person name="Konstantinidis K.T."/>
            <person name="Eloe-Fadrosh E.A."/>
            <person name="Kyrpides N.C."/>
            <person name="Woyke T."/>
        </authorList>
    </citation>
    <scope>NUCLEOTIDE SEQUENCE</scope>
    <source>
        <strain evidence="1">GVMAG-M-3300018428-16</strain>
    </source>
</reference>
<organism evidence="1">
    <name type="scientific">viral metagenome</name>
    <dbReference type="NCBI Taxonomy" id="1070528"/>
    <lineage>
        <taxon>unclassified sequences</taxon>
        <taxon>metagenomes</taxon>
        <taxon>organismal metagenomes</taxon>
    </lineage>
</organism>
<name>A0A6C0BUD8_9ZZZZ</name>
<protein>
    <submittedName>
        <fullName evidence="1">Uncharacterized protein</fullName>
    </submittedName>
</protein>
<evidence type="ECO:0000313" key="1">
    <source>
        <dbReference type="EMBL" id="QHS94853.1"/>
    </source>
</evidence>
<dbReference type="AlphaFoldDB" id="A0A6C0BUD8"/>
<proteinExistence type="predicted"/>
<accession>A0A6C0BUD8</accession>
<dbReference type="EMBL" id="MN739234">
    <property type="protein sequence ID" value="QHS94853.1"/>
    <property type="molecule type" value="Genomic_DNA"/>
</dbReference>
<sequence length="82" mass="9778">MARTLNELIEQAKQYNYIEPAKDRKYWENDDFFFKSITIVINDPDLLKATDIICGWFPPLKLLFKGTIKRYMIYCTSMNKCT</sequence>